<feature type="compositionally biased region" description="Acidic residues" evidence="1">
    <location>
        <begin position="1"/>
        <end position="17"/>
    </location>
</feature>
<dbReference type="EMBL" id="FOIS01000001">
    <property type="protein sequence ID" value="SEV83863.1"/>
    <property type="molecule type" value="Genomic_DNA"/>
</dbReference>
<name>A0A1I0M689_9EURY</name>
<feature type="region of interest" description="Disordered" evidence="1">
    <location>
        <begin position="1"/>
        <end position="25"/>
    </location>
</feature>
<evidence type="ECO:0000313" key="3">
    <source>
        <dbReference type="Proteomes" id="UP000183275"/>
    </source>
</evidence>
<accession>A0A1I0M689</accession>
<evidence type="ECO:0000313" key="2">
    <source>
        <dbReference type="EMBL" id="SEV83863.1"/>
    </source>
</evidence>
<protein>
    <submittedName>
        <fullName evidence="2">Uncharacterized protein</fullName>
    </submittedName>
</protein>
<sequence length="46" mass="5055">MPSGPDCDEADEECTETETDHLADVPDGAGCVEIWERISDSRNETE</sequence>
<keyword evidence="3" id="KW-1185">Reference proteome</keyword>
<gene>
    <name evidence="2" type="ORF">SAMN05216285_0542</name>
</gene>
<evidence type="ECO:0000256" key="1">
    <source>
        <dbReference type="SAM" id="MobiDB-lite"/>
    </source>
</evidence>
<dbReference type="AlphaFoldDB" id="A0A1I0M689"/>
<reference evidence="3" key="1">
    <citation type="submission" date="2016-10" db="EMBL/GenBank/DDBJ databases">
        <authorList>
            <person name="Varghese N."/>
        </authorList>
    </citation>
    <scope>NUCLEOTIDE SEQUENCE [LARGE SCALE GENOMIC DNA]</scope>
    <source>
        <strain evidence="3">CGMCC 1.12284</strain>
    </source>
</reference>
<dbReference type="Proteomes" id="UP000183275">
    <property type="component" value="Unassembled WGS sequence"/>
</dbReference>
<organism evidence="2 3">
    <name type="scientific">Natrinema salifodinae</name>
    <dbReference type="NCBI Taxonomy" id="1202768"/>
    <lineage>
        <taxon>Archaea</taxon>
        <taxon>Methanobacteriati</taxon>
        <taxon>Methanobacteriota</taxon>
        <taxon>Stenosarchaea group</taxon>
        <taxon>Halobacteria</taxon>
        <taxon>Halobacteriales</taxon>
        <taxon>Natrialbaceae</taxon>
        <taxon>Natrinema</taxon>
    </lineage>
</organism>
<proteinExistence type="predicted"/>
<dbReference type="STRING" id="1202768.SAMN05216285_0542"/>